<accession>A0A2W4XPJ2</accession>
<dbReference type="AlphaFoldDB" id="A0A2W4XPJ2"/>
<organism evidence="1 2">
    <name type="scientific">Pseudanabaena frigida</name>
    <dbReference type="NCBI Taxonomy" id="945775"/>
    <lineage>
        <taxon>Bacteria</taxon>
        <taxon>Bacillati</taxon>
        <taxon>Cyanobacteriota</taxon>
        <taxon>Cyanophyceae</taxon>
        <taxon>Pseudanabaenales</taxon>
        <taxon>Pseudanabaenaceae</taxon>
        <taxon>Pseudanabaena</taxon>
    </lineage>
</organism>
<dbReference type="Proteomes" id="UP000249467">
    <property type="component" value="Unassembled WGS sequence"/>
</dbReference>
<reference evidence="1 2" key="1">
    <citation type="submission" date="2018-04" db="EMBL/GenBank/DDBJ databases">
        <authorList>
            <person name="Go L.Y."/>
            <person name="Mitchell J.A."/>
        </authorList>
    </citation>
    <scope>NUCLEOTIDE SEQUENCE [LARGE SCALE GENOMIC DNA]</scope>
    <source>
        <strain evidence="1">ULC066bin1</strain>
    </source>
</reference>
<reference evidence="1 2" key="2">
    <citation type="submission" date="2018-06" db="EMBL/GenBank/DDBJ databases">
        <title>Metagenomic assembly of (sub)arctic Cyanobacteria and their associated microbiome from non-axenic cultures.</title>
        <authorList>
            <person name="Baurain D."/>
        </authorList>
    </citation>
    <scope>NUCLEOTIDE SEQUENCE [LARGE SCALE GENOMIC DNA]</scope>
    <source>
        <strain evidence="1">ULC066bin1</strain>
    </source>
</reference>
<sequence>MALSMNYKFTLTYELDAPIAIAVAAYLDSEHYIFLHSAYTDKYEVLHHEHHSRVITVRQTWKLLGISMGQVYTCEYVPPAQFKNYNVKPSPWYIPSIHHLISVSTDLKYLPHPEKDTTISILDVDIKLPFWLYPLRHWLQKGIEKLKIEKDEEDIEMIYRREKLFGRGNNSVYLADHQFMLYKDDYVKYYGNSK</sequence>
<evidence type="ECO:0000313" key="1">
    <source>
        <dbReference type="EMBL" id="PZO37521.1"/>
    </source>
</evidence>
<gene>
    <name evidence="1" type="ORF">DCF19_18640</name>
</gene>
<protein>
    <submittedName>
        <fullName evidence="1">Uncharacterized protein</fullName>
    </submittedName>
</protein>
<proteinExistence type="predicted"/>
<name>A0A2W4XPJ2_9CYAN</name>
<comment type="caution">
    <text evidence="1">The sequence shown here is derived from an EMBL/GenBank/DDBJ whole genome shotgun (WGS) entry which is preliminary data.</text>
</comment>
<dbReference type="EMBL" id="QBML01000030">
    <property type="protein sequence ID" value="PZO37521.1"/>
    <property type="molecule type" value="Genomic_DNA"/>
</dbReference>
<evidence type="ECO:0000313" key="2">
    <source>
        <dbReference type="Proteomes" id="UP000249467"/>
    </source>
</evidence>